<organism evidence="1 2">
    <name type="scientific">Oedothorax gibbosus</name>
    <dbReference type="NCBI Taxonomy" id="931172"/>
    <lineage>
        <taxon>Eukaryota</taxon>
        <taxon>Metazoa</taxon>
        <taxon>Ecdysozoa</taxon>
        <taxon>Arthropoda</taxon>
        <taxon>Chelicerata</taxon>
        <taxon>Arachnida</taxon>
        <taxon>Araneae</taxon>
        <taxon>Araneomorphae</taxon>
        <taxon>Entelegynae</taxon>
        <taxon>Araneoidea</taxon>
        <taxon>Linyphiidae</taxon>
        <taxon>Erigoninae</taxon>
        <taxon>Oedothorax</taxon>
    </lineage>
</organism>
<accession>A0AAV6VLQ1</accession>
<comment type="caution">
    <text evidence="1">The sequence shown here is derived from an EMBL/GenBank/DDBJ whole genome shotgun (WGS) entry which is preliminary data.</text>
</comment>
<name>A0AAV6VLQ1_9ARAC</name>
<keyword evidence="2" id="KW-1185">Reference proteome</keyword>
<proteinExistence type="predicted"/>
<evidence type="ECO:0000313" key="1">
    <source>
        <dbReference type="EMBL" id="KAG8196787.1"/>
    </source>
</evidence>
<reference evidence="1 2" key="1">
    <citation type="journal article" date="2022" name="Nat. Ecol. Evol.">
        <title>A masculinizing supergene underlies an exaggerated male reproductive morph in a spider.</title>
        <authorList>
            <person name="Hendrickx F."/>
            <person name="De Corte Z."/>
            <person name="Sonet G."/>
            <person name="Van Belleghem S.M."/>
            <person name="Kostlbacher S."/>
            <person name="Vangestel C."/>
        </authorList>
    </citation>
    <scope>NUCLEOTIDE SEQUENCE [LARGE SCALE GENOMIC DNA]</scope>
    <source>
        <strain evidence="1">W744_W776</strain>
    </source>
</reference>
<gene>
    <name evidence="1" type="ORF">JTE90_014519</name>
</gene>
<dbReference type="Proteomes" id="UP000827092">
    <property type="component" value="Unassembled WGS sequence"/>
</dbReference>
<protein>
    <submittedName>
        <fullName evidence="1">Uncharacterized protein</fullName>
    </submittedName>
</protein>
<evidence type="ECO:0000313" key="2">
    <source>
        <dbReference type="Proteomes" id="UP000827092"/>
    </source>
</evidence>
<dbReference type="EMBL" id="JAFNEN010000064">
    <property type="protein sequence ID" value="KAG8196787.1"/>
    <property type="molecule type" value="Genomic_DNA"/>
</dbReference>
<sequence>MPHSEPVCITSAAKNEFFLEQQCSIEEQEEFHELEQFWDEEKQRLSDVDGQKPIANSWEERFLKDDVLSEPSPTKKSKGEVITVKGETAKDIPTSYVISGFEPHELIAIGTYVDKTITPGFRYKVRKNLTEDYLFDGQALHLENVGLGYGKRITFQGSSLNENENYFWSDSRIHGFGFTLQTLTTQEAFEITGQPGRLVIRNPALSPDTELNTVVKDNGRVEKLIRVNFSCDVVMKRGNIFMEDVEVQGLALVVRNGSSAMAKIEKIVLEKFLDEGCCLLPEE</sequence>
<dbReference type="AlphaFoldDB" id="A0AAV6VLQ1"/>